<feature type="compositionally biased region" description="Basic and acidic residues" evidence="1">
    <location>
        <begin position="183"/>
        <end position="193"/>
    </location>
</feature>
<dbReference type="EMBL" id="JAHDYR010000013">
    <property type="protein sequence ID" value="KAG9394672.1"/>
    <property type="molecule type" value="Genomic_DNA"/>
</dbReference>
<protein>
    <submittedName>
        <fullName evidence="2">Proteasome inhibitor PI31 subunit</fullName>
    </submittedName>
</protein>
<dbReference type="Proteomes" id="UP000717585">
    <property type="component" value="Unassembled WGS sequence"/>
</dbReference>
<name>A0A8J6E4M3_9EUKA</name>
<keyword evidence="3" id="KW-1185">Reference proteome</keyword>
<gene>
    <name evidence="2" type="ORF">J8273_3644</name>
</gene>
<dbReference type="OrthoDB" id="68090at2759"/>
<feature type="region of interest" description="Disordered" evidence="1">
    <location>
        <begin position="175"/>
        <end position="235"/>
    </location>
</feature>
<evidence type="ECO:0000313" key="2">
    <source>
        <dbReference type="EMBL" id="KAG9394672.1"/>
    </source>
</evidence>
<evidence type="ECO:0000256" key="1">
    <source>
        <dbReference type="SAM" id="MobiDB-lite"/>
    </source>
</evidence>
<feature type="compositionally biased region" description="Basic and acidic residues" evidence="1">
    <location>
        <begin position="206"/>
        <end position="218"/>
    </location>
</feature>
<dbReference type="AlphaFoldDB" id="A0A8J6E4M3"/>
<proteinExistence type="predicted"/>
<sequence>MVMIGLMWAVVRPILEKRYECKQIDDHRDDDTRVLDLSASMKAAMSNEAASAILRLHLEDSGRTAVFNIEIHDNSGATVLTDEASVAIPTDSSGALTMTVLRPRMSAVTGMLDQYLVVRQEPFPSHGMRGPGRGVFDETMPGGIDVGSDDRHPAGIPSVINPIGGFHPSGSLVGPGHGLFQGRGERGGVRDPDAPNPLGTDGDVDEFSKGLPDGERPLPKGAVPPGARFDPFGPV</sequence>
<comment type="caution">
    <text evidence="2">The sequence shown here is derived from an EMBL/GenBank/DDBJ whole genome shotgun (WGS) entry which is preliminary data.</text>
</comment>
<accession>A0A8J6E4M3</accession>
<reference evidence="2" key="1">
    <citation type="submission" date="2021-05" db="EMBL/GenBank/DDBJ databases">
        <title>A free-living protist that lacks canonical eukaryotic 1 DNA replication and segregation systems.</title>
        <authorList>
            <person name="Salas-Leiva D.E."/>
            <person name="Tromer E.C."/>
            <person name="Curtis B.A."/>
            <person name="Jerlstrom-Hultqvist J."/>
            <person name="Kolisko M."/>
            <person name="Yi Z."/>
            <person name="Salas-Leiva J.S."/>
            <person name="Gallot-Lavallee L."/>
            <person name="Kops G.J.P.L."/>
            <person name="Archibald J.M."/>
            <person name="Simpson A.G.B."/>
            <person name="Roger A.J."/>
        </authorList>
    </citation>
    <scope>NUCLEOTIDE SEQUENCE</scope>
    <source>
        <strain evidence="2">BICM</strain>
    </source>
</reference>
<organism evidence="2 3">
    <name type="scientific">Carpediemonas membranifera</name>
    <dbReference type="NCBI Taxonomy" id="201153"/>
    <lineage>
        <taxon>Eukaryota</taxon>
        <taxon>Metamonada</taxon>
        <taxon>Carpediemonas-like organisms</taxon>
        <taxon>Carpediemonas</taxon>
    </lineage>
</organism>
<evidence type="ECO:0000313" key="3">
    <source>
        <dbReference type="Proteomes" id="UP000717585"/>
    </source>
</evidence>